<dbReference type="HOGENOM" id="CLU_189383_0_0_1"/>
<feature type="region of interest" description="Disordered" evidence="1">
    <location>
        <begin position="1"/>
        <end position="45"/>
    </location>
</feature>
<dbReference type="AlphaFoldDB" id="B4GED9"/>
<evidence type="ECO:0000313" key="3">
    <source>
        <dbReference type="Proteomes" id="UP000008744"/>
    </source>
</evidence>
<evidence type="ECO:0000256" key="1">
    <source>
        <dbReference type="SAM" id="MobiDB-lite"/>
    </source>
</evidence>
<protein>
    <submittedName>
        <fullName evidence="2">GL22001</fullName>
    </submittedName>
</protein>
<keyword evidence="3" id="KW-1185">Reference proteome</keyword>
<dbReference type="OMA" id="GERNHCE"/>
<feature type="compositionally biased region" description="Polar residues" evidence="1">
    <location>
        <begin position="1"/>
        <end position="10"/>
    </location>
</feature>
<accession>B4GED9</accession>
<proteinExistence type="predicted"/>
<dbReference type="Proteomes" id="UP000008744">
    <property type="component" value="Unassembled WGS sequence"/>
</dbReference>
<sequence length="66" mass="7267">MKENQGQPLSVTRPLAPWASASECESESESEWESKSQSKAPIPERVIDEANIDMEKASIMSQAKST</sequence>
<reference evidence="2 3" key="1">
    <citation type="journal article" date="2007" name="Nature">
        <title>Evolution of genes and genomes on the Drosophila phylogeny.</title>
        <authorList>
            <consortium name="Drosophila 12 Genomes Consortium"/>
            <person name="Clark A.G."/>
            <person name="Eisen M.B."/>
            <person name="Smith D.R."/>
            <person name="Bergman C.M."/>
            <person name="Oliver B."/>
            <person name="Markow T.A."/>
            <person name="Kaufman T.C."/>
            <person name="Kellis M."/>
            <person name="Gelbart W."/>
            <person name="Iyer V.N."/>
            <person name="Pollard D.A."/>
            <person name="Sackton T.B."/>
            <person name="Larracuente A.M."/>
            <person name="Singh N.D."/>
            <person name="Abad J.P."/>
            <person name="Abt D.N."/>
            <person name="Adryan B."/>
            <person name="Aguade M."/>
            <person name="Akashi H."/>
            <person name="Anderson W.W."/>
            <person name="Aquadro C.F."/>
            <person name="Ardell D.H."/>
            <person name="Arguello R."/>
            <person name="Artieri C.G."/>
            <person name="Barbash D.A."/>
            <person name="Barker D."/>
            <person name="Barsanti P."/>
            <person name="Batterham P."/>
            <person name="Batzoglou S."/>
            <person name="Begun D."/>
            <person name="Bhutkar A."/>
            <person name="Blanco E."/>
            <person name="Bosak S.A."/>
            <person name="Bradley R.K."/>
            <person name="Brand A.D."/>
            <person name="Brent M.R."/>
            <person name="Brooks A.N."/>
            <person name="Brown R.H."/>
            <person name="Butlin R.K."/>
            <person name="Caggese C."/>
            <person name="Calvi B.R."/>
            <person name="Bernardo de Carvalho A."/>
            <person name="Caspi A."/>
            <person name="Castrezana S."/>
            <person name="Celniker S.E."/>
            <person name="Chang J.L."/>
            <person name="Chapple C."/>
            <person name="Chatterji S."/>
            <person name="Chinwalla A."/>
            <person name="Civetta A."/>
            <person name="Clifton S.W."/>
            <person name="Comeron J.M."/>
            <person name="Costello J.C."/>
            <person name="Coyne J.A."/>
            <person name="Daub J."/>
            <person name="David R.G."/>
            <person name="Delcher A.L."/>
            <person name="Delehaunty K."/>
            <person name="Do C.B."/>
            <person name="Ebling H."/>
            <person name="Edwards K."/>
            <person name="Eickbush T."/>
            <person name="Evans J.D."/>
            <person name="Filipski A."/>
            <person name="Findeiss S."/>
            <person name="Freyhult E."/>
            <person name="Fulton L."/>
            <person name="Fulton R."/>
            <person name="Garcia A.C."/>
            <person name="Gardiner A."/>
            <person name="Garfield D.A."/>
            <person name="Garvin B.E."/>
            <person name="Gibson G."/>
            <person name="Gilbert D."/>
            <person name="Gnerre S."/>
            <person name="Godfrey J."/>
            <person name="Good R."/>
            <person name="Gotea V."/>
            <person name="Gravely B."/>
            <person name="Greenberg A.J."/>
            <person name="Griffiths-Jones S."/>
            <person name="Gross S."/>
            <person name="Guigo R."/>
            <person name="Gustafson E.A."/>
            <person name="Haerty W."/>
            <person name="Hahn M.W."/>
            <person name="Halligan D.L."/>
            <person name="Halpern A.L."/>
            <person name="Halter G.M."/>
            <person name="Han M.V."/>
            <person name="Heger A."/>
            <person name="Hillier L."/>
            <person name="Hinrichs A.S."/>
            <person name="Holmes I."/>
            <person name="Hoskins R.A."/>
            <person name="Hubisz M.J."/>
            <person name="Hultmark D."/>
            <person name="Huntley M.A."/>
            <person name="Jaffe D.B."/>
            <person name="Jagadeeshan S."/>
            <person name="Jeck W.R."/>
            <person name="Johnson J."/>
            <person name="Jones C.D."/>
            <person name="Jordan W.C."/>
            <person name="Karpen G.H."/>
            <person name="Kataoka E."/>
            <person name="Keightley P.D."/>
            <person name="Kheradpour P."/>
            <person name="Kirkness E.F."/>
            <person name="Koerich L.B."/>
            <person name="Kristiansen K."/>
            <person name="Kudrna D."/>
            <person name="Kulathinal R.J."/>
            <person name="Kumar S."/>
            <person name="Kwok R."/>
            <person name="Lander E."/>
            <person name="Langley C.H."/>
            <person name="Lapoint R."/>
            <person name="Lazzaro B.P."/>
            <person name="Lee S.J."/>
            <person name="Levesque L."/>
            <person name="Li R."/>
            <person name="Lin C.F."/>
            <person name="Lin M.F."/>
            <person name="Lindblad-Toh K."/>
            <person name="Llopart A."/>
            <person name="Long M."/>
            <person name="Low L."/>
            <person name="Lozovsky E."/>
            <person name="Lu J."/>
            <person name="Luo M."/>
            <person name="Machado C.A."/>
            <person name="Makalowski W."/>
            <person name="Marzo M."/>
            <person name="Matsuda M."/>
            <person name="Matzkin L."/>
            <person name="McAllister B."/>
            <person name="McBride C.S."/>
            <person name="McKernan B."/>
            <person name="McKernan K."/>
            <person name="Mendez-Lago M."/>
            <person name="Minx P."/>
            <person name="Mollenhauer M.U."/>
            <person name="Montooth K."/>
            <person name="Mount S.M."/>
            <person name="Mu X."/>
            <person name="Myers E."/>
            <person name="Negre B."/>
            <person name="Newfeld S."/>
            <person name="Nielsen R."/>
            <person name="Noor M.A."/>
            <person name="O'Grady P."/>
            <person name="Pachter L."/>
            <person name="Papaceit M."/>
            <person name="Parisi M.J."/>
            <person name="Parisi M."/>
            <person name="Parts L."/>
            <person name="Pedersen J.S."/>
            <person name="Pesole G."/>
            <person name="Phillippy A.M."/>
            <person name="Ponting C.P."/>
            <person name="Pop M."/>
            <person name="Porcelli D."/>
            <person name="Powell J.R."/>
            <person name="Prohaska S."/>
            <person name="Pruitt K."/>
            <person name="Puig M."/>
            <person name="Quesneville H."/>
            <person name="Ram K.R."/>
            <person name="Rand D."/>
            <person name="Rasmussen M.D."/>
            <person name="Reed L.K."/>
            <person name="Reenan R."/>
            <person name="Reily A."/>
            <person name="Remington K.A."/>
            <person name="Rieger T.T."/>
            <person name="Ritchie M.G."/>
            <person name="Robin C."/>
            <person name="Rogers Y.H."/>
            <person name="Rohde C."/>
            <person name="Rozas J."/>
            <person name="Rubenfield M.J."/>
            <person name="Ruiz A."/>
            <person name="Russo S."/>
            <person name="Salzberg S.L."/>
            <person name="Sanchez-Gracia A."/>
            <person name="Saranga D.J."/>
            <person name="Sato H."/>
            <person name="Schaeffer S.W."/>
            <person name="Schatz M.C."/>
            <person name="Schlenke T."/>
            <person name="Schwartz R."/>
            <person name="Segarra C."/>
            <person name="Singh R.S."/>
            <person name="Sirot L."/>
            <person name="Sirota M."/>
            <person name="Sisneros N.B."/>
            <person name="Smith C.D."/>
            <person name="Smith T.F."/>
            <person name="Spieth J."/>
            <person name="Stage D.E."/>
            <person name="Stark A."/>
            <person name="Stephan W."/>
            <person name="Strausberg R.L."/>
            <person name="Strempel S."/>
            <person name="Sturgill D."/>
            <person name="Sutton G."/>
            <person name="Sutton G.G."/>
            <person name="Tao W."/>
            <person name="Teichmann S."/>
            <person name="Tobari Y.N."/>
            <person name="Tomimura Y."/>
            <person name="Tsolas J.M."/>
            <person name="Valente V.L."/>
            <person name="Venter E."/>
            <person name="Venter J.C."/>
            <person name="Vicario S."/>
            <person name="Vieira F.G."/>
            <person name="Vilella A.J."/>
            <person name="Villasante A."/>
            <person name="Walenz B."/>
            <person name="Wang J."/>
            <person name="Wasserman M."/>
            <person name="Watts T."/>
            <person name="Wilson D."/>
            <person name="Wilson R.K."/>
            <person name="Wing R.A."/>
            <person name="Wolfner M.F."/>
            <person name="Wong A."/>
            <person name="Wong G.K."/>
            <person name="Wu C.I."/>
            <person name="Wu G."/>
            <person name="Yamamoto D."/>
            <person name="Yang H.P."/>
            <person name="Yang S.P."/>
            <person name="Yorke J.A."/>
            <person name="Yoshida K."/>
            <person name="Zdobnov E."/>
            <person name="Zhang P."/>
            <person name="Zhang Y."/>
            <person name="Zimin A.V."/>
            <person name="Baldwin J."/>
            <person name="Abdouelleil A."/>
            <person name="Abdulkadir J."/>
            <person name="Abebe A."/>
            <person name="Abera B."/>
            <person name="Abreu J."/>
            <person name="Acer S.C."/>
            <person name="Aftuck L."/>
            <person name="Alexander A."/>
            <person name="An P."/>
            <person name="Anderson E."/>
            <person name="Anderson S."/>
            <person name="Arachi H."/>
            <person name="Azer M."/>
            <person name="Bachantsang P."/>
            <person name="Barry A."/>
            <person name="Bayul T."/>
            <person name="Berlin A."/>
            <person name="Bessette D."/>
            <person name="Bloom T."/>
            <person name="Blye J."/>
            <person name="Boguslavskiy L."/>
            <person name="Bonnet C."/>
            <person name="Boukhgalter B."/>
            <person name="Bourzgui I."/>
            <person name="Brown A."/>
            <person name="Cahill P."/>
            <person name="Channer S."/>
            <person name="Cheshatsang Y."/>
            <person name="Chuda L."/>
            <person name="Citroen M."/>
            <person name="Collymore A."/>
            <person name="Cooke P."/>
            <person name="Costello M."/>
            <person name="D'Aco K."/>
            <person name="Daza R."/>
            <person name="De Haan G."/>
            <person name="DeGray S."/>
            <person name="DeMaso C."/>
            <person name="Dhargay N."/>
            <person name="Dooley K."/>
            <person name="Dooley E."/>
            <person name="Doricent M."/>
            <person name="Dorje P."/>
            <person name="Dorjee K."/>
            <person name="Dupes A."/>
            <person name="Elong R."/>
            <person name="Falk J."/>
            <person name="Farina A."/>
            <person name="Faro S."/>
            <person name="Ferguson D."/>
            <person name="Fisher S."/>
            <person name="Foley C.D."/>
            <person name="Franke A."/>
            <person name="Friedrich D."/>
            <person name="Gadbois L."/>
            <person name="Gearin G."/>
            <person name="Gearin C.R."/>
            <person name="Giannoukos G."/>
            <person name="Goode T."/>
            <person name="Graham J."/>
            <person name="Grandbois E."/>
            <person name="Grewal S."/>
            <person name="Gyaltsen K."/>
            <person name="Hafez N."/>
            <person name="Hagos B."/>
            <person name="Hall J."/>
            <person name="Henson C."/>
            <person name="Hollinger A."/>
            <person name="Honan T."/>
            <person name="Huard M.D."/>
            <person name="Hughes L."/>
            <person name="Hurhula B."/>
            <person name="Husby M.E."/>
            <person name="Kamat A."/>
            <person name="Kanga B."/>
            <person name="Kashin S."/>
            <person name="Khazanovich D."/>
            <person name="Kisner P."/>
            <person name="Lance K."/>
            <person name="Lara M."/>
            <person name="Lee W."/>
            <person name="Lennon N."/>
            <person name="Letendre F."/>
            <person name="LeVine R."/>
            <person name="Lipovsky A."/>
            <person name="Liu X."/>
            <person name="Liu J."/>
            <person name="Liu S."/>
            <person name="Lokyitsang T."/>
            <person name="Lokyitsang Y."/>
            <person name="Lubonja R."/>
            <person name="Lui A."/>
            <person name="MacDonald P."/>
            <person name="Magnisalis V."/>
            <person name="Maru K."/>
            <person name="Matthews C."/>
            <person name="McCusker W."/>
            <person name="McDonough S."/>
            <person name="Mehta T."/>
            <person name="Meldrim J."/>
            <person name="Meneus L."/>
            <person name="Mihai O."/>
            <person name="Mihalev A."/>
            <person name="Mihova T."/>
            <person name="Mittelman R."/>
            <person name="Mlenga V."/>
            <person name="Montmayeur A."/>
            <person name="Mulrain L."/>
            <person name="Navidi A."/>
            <person name="Naylor J."/>
            <person name="Negash T."/>
            <person name="Nguyen T."/>
            <person name="Nguyen N."/>
            <person name="Nicol R."/>
            <person name="Norbu C."/>
            <person name="Norbu N."/>
            <person name="Novod N."/>
            <person name="O'Neill B."/>
            <person name="Osman S."/>
            <person name="Markiewicz E."/>
            <person name="Oyono O.L."/>
            <person name="Patti C."/>
            <person name="Phunkhang P."/>
            <person name="Pierre F."/>
            <person name="Priest M."/>
            <person name="Raghuraman S."/>
            <person name="Rege F."/>
            <person name="Reyes R."/>
            <person name="Rise C."/>
            <person name="Rogov P."/>
            <person name="Ross K."/>
            <person name="Ryan E."/>
            <person name="Settipalli S."/>
            <person name="Shea T."/>
            <person name="Sherpa N."/>
            <person name="Shi L."/>
            <person name="Shih D."/>
            <person name="Sparrow T."/>
            <person name="Spaulding J."/>
            <person name="Stalker J."/>
            <person name="Stange-Thomann N."/>
            <person name="Stavropoulos S."/>
            <person name="Stone C."/>
            <person name="Strader C."/>
            <person name="Tesfaye S."/>
            <person name="Thomson T."/>
            <person name="Thoulutsang Y."/>
            <person name="Thoulutsang D."/>
            <person name="Topham K."/>
            <person name="Topping I."/>
            <person name="Tsamla T."/>
            <person name="Vassiliev H."/>
            <person name="Vo A."/>
            <person name="Wangchuk T."/>
            <person name="Wangdi T."/>
            <person name="Weiand M."/>
            <person name="Wilkinson J."/>
            <person name="Wilson A."/>
            <person name="Yadav S."/>
            <person name="Young G."/>
            <person name="Yu Q."/>
            <person name="Zembek L."/>
            <person name="Zhong D."/>
            <person name="Zimmer A."/>
            <person name="Zwirko Z."/>
            <person name="Jaffe D.B."/>
            <person name="Alvarez P."/>
            <person name="Brockman W."/>
            <person name="Butler J."/>
            <person name="Chin C."/>
            <person name="Gnerre S."/>
            <person name="Grabherr M."/>
            <person name="Kleber M."/>
            <person name="Mauceli E."/>
            <person name="MacCallum I."/>
        </authorList>
    </citation>
    <scope>NUCLEOTIDE SEQUENCE [LARGE SCALE GENOMIC DNA]</scope>
    <source>
        <strain evidence="3">MSH-3 / Tucson 14011-0111.49</strain>
    </source>
</reference>
<dbReference type="EMBL" id="CH479182">
    <property type="protein sequence ID" value="EDW33974.1"/>
    <property type="molecule type" value="Genomic_DNA"/>
</dbReference>
<name>B4GED9_DROPE</name>
<evidence type="ECO:0000313" key="2">
    <source>
        <dbReference type="EMBL" id="EDW33974.1"/>
    </source>
</evidence>
<organism evidence="3">
    <name type="scientific">Drosophila persimilis</name>
    <name type="common">Fruit fly</name>
    <dbReference type="NCBI Taxonomy" id="7234"/>
    <lineage>
        <taxon>Eukaryota</taxon>
        <taxon>Metazoa</taxon>
        <taxon>Ecdysozoa</taxon>
        <taxon>Arthropoda</taxon>
        <taxon>Hexapoda</taxon>
        <taxon>Insecta</taxon>
        <taxon>Pterygota</taxon>
        <taxon>Neoptera</taxon>
        <taxon>Endopterygota</taxon>
        <taxon>Diptera</taxon>
        <taxon>Brachycera</taxon>
        <taxon>Muscomorpha</taxon>
        <taxon>Ephydroidea</taxon>
        <taxon>Drosophilidae</taxon>
        <taxon>Drosophila</taxon>
        <taxon>Sophophora</taxon>
    </lineage>
</organism>
<gene>
    <name evidence="2" type="primary">Dper\GL22001</name>
    <name evidence="2" type="ORF">Dper_GL22001</name>
</gene>